<sequence length="314" mass="33448">MGRMETAVAFLVLLGFASVHLVAAEVSSTVTPAFVWSDLRCLGEKDQSVVYESQTPHSLVGSVLTKIYAKCSATPKLEGEVAYPEMIVAFIGKELRSEDISRSYSSGVLKTLQESVAGAKFSMSIPYVTVSSDKASVAESLVSHNALNRALKIKEVAVSGSCSVGGYDVKKLTDVPDILAYISGRKSSRVVGGTDILVICYSPSLDWNLDGISNSEGEVLAEVLSALKSSGTSNAVLYSSDPRVAMEKHFGIMERHLLDGTGNTTTDCDALCRSRAVILEGIFVAITLITILVSGICCMKAVKSPARFEVSKDQ</sequence>
<organism evidence="8 9">
    <name type="scientific">Ceratodon purpureus</name>
    <name type="common">Fire moss</name>
    <name type="synonym">Dicranum purpureum</name>
    <dbReference type="NCBI Taxonomy" id="3225"/>
    <lineage>
        <taxon>Eukaryota</taxon>
        <taxon>Viridiplantae</taxon>
        <taxon>Streptophyta</taxon>
        <taxon>Embryophyta</taxon>
        <taxon>Bryophyta</taxon>
        <taxon>Bryophytina</taxon>
        <taxon>Bryopsida</taxon>
        <taxon>Dicranidae</taxon>
        <taxon>Pseudoditrichales</taxon>
        <taxon>Ditrichaceae</taxon>
        <taxon>Ceratodon</taxon>
    </lineage>
</organism>
<dbReference type="GO" id="GO:0016020">
    <property type="term" value="C:membrane"/>
    <property type="evidence" value="ECO:0007669"/>
    <property type="project" value="UniProtKB-SubCell"/>
</dbReference>
<accession>A0A8T0ITI4</accession>
<keyword evidence="4 5" id="KW-0472">Membrane</keyword>
<keyword evidence="3 5" id="KW-1133">Transmembrane helix</keyword>
<keyword evidence="6" id="KW-0732">Signal</keyword>
<dbReference type="Proteomes" id="UP000822688">
    <property type="component" value="Chromosome 2"/>
</dbReference>
<reference evidence="8" key="1">
    <citation type="submission" date="2020-06" db="EMBL/GenBank/DDBJ databases">
        <title>WGS assembly of Ceratodon purpureus strain R40.</title>
        <authorList>
            <person name="Carey S.B."/>
            <person name="Jenkins J."/>
            <person name="Shu S."/>
            <person name="Lovell J.T."/>
            <person name="Sreedasyam A."/>
            <person name="Maumus F."/>
            <person name="Tiley G.P."/>
            <person name="Fernandez-Pozo N."/>
            <person name="Barry K."/>
            <person name="Chen C."/>
            <person name="Wang M."/>
            <person name="Lipzen A."/>
            <person name="Daum C."/>
            <person name="Saski C.A."/>
            <person name="Payton A.C."/>
            <person name="Mcbreen J.C."/>
            <person name="Conrad R.E."/>
            <person name="Kollar L.M."/>
            <person name="Olsson S."/>
            <person name="Huttunen S."/>
            <person name="Landis J.B."/>
            <person name="Wickett N.J."/>
            <person name="Johnson M.G."/>
            <person name="Rensing S.A."/>
            <person name="Grimwood J."/>
            <person name="Schmutz J."/>
            <person name="Mcdaniel S.F."/>
        </authorList>
    </citation>
    <scope>NUCLEOTIDE SEQUENCE</scope>
    <source>
        <strain evidence="8">R40</strain>
    </source>
</reference>
<keyword evidence="9" id="KW-1185">Reference proteome</keyword>
<evidence type="ECO:0000313" key="9">
    <source>
        <dbReference type="Proteomes" id="UP000822688"/>
    </source>
</evidence>
<comment type="subcellular location">
    <subcellularLocation>
        <location evidence="1">Membrane</location>
        <topology evidence="1">Single-pass membrane protein</topology>
    </subcellularLocation>
</comment>
<evidence type="ECO:0000256" key="6">
    <source>
        <dbReference type="SAM" id="SignalP"/>
    </source>
</evidence>
<evidence type="ECO:0000256" key="4">
    <source>
        <dbReference type="ARBA" id="ARBA00023136"/>
    </source>
</evidence>
<dbReference type="Pfam" id="PF20520">
    <property type="entry name" value="Ac45-VOA1_TM"/>
    <property type="match status" value="1"/>
</dbReference>
<dbReference type="AlphaFoldDB" id="A0A8T0ITI4"/>
<evidence type="ECO:0000256" key="5">
    <source>
        <dbReference type="SAM" id="Phobius"/>
    </source>
</evidence>
<name>A0A8T0ITI4_CERPU</name>
<comment type="caution">
    <text evidence="8">The sequence shown here is derived from an EMBL/GenBank/DDBJ whole genome shotgun (WGS) entry which is preliminary data.</text>
</comment>
<evidence type="ECO:0000256" key="2">
    <source>
        <dbReference type="ARBA" id="ARBA00022692"/>
    </source>
</evidence>
<dbReference type="InterPro" id="IPR046756">
    <property type="entry name" value="VAS1/VOA1_TM"/>
</dbReference>
<dbReference type="EMBL" id="CM026422">
    <property type="protein sequence ID" value="KAG0587034.1"/>
    <property type="molecule type" value="Genomic_DNA"/>
</dbReference>
<evidence type="ECO:0000256" key="1">
    <source>
        <dbReference type="ARBA" id="ARBA00004167"/>
    </source>
</evidence>
<dbReference type="PANTHER" id="PTHR35285:SF1">
    <property type="entry name" value="2-C-METHYL-D-ERYTHRITOL 4-PHOSPHATE CYTIDYLYLTRANSFERASE"/>
    <property type="match status" value="1"/>
</dbReference>
<evidence type="ECO:0000256" key="3">
    <source>
        <dbReference type="ARBA" id="ARBA00022989"/>
    </source>
</evidence>
<protein>
    <recommendedName>
        <fullName evidence="7">V-type proton ATPase subunit S1/VOA1 transmembrane domain-containing protein</fullName>
    </recommendedName>
</protein>
<keyword evidence="2 5" id="KW-0812">Transmembrane</keyword>
<feature type="signal peptide" evidence="6">
    <location>
        <begin position="1"/>
        <end position="24"/>
    </location>
</feature>
<feature type="transmembrane region" description="Helical" evidence="5">
    <location>
        <begin position="282"/>
        <end position="302"/>
    </location>
</feature>
<feature type="domain" description="V-type proton ATPase subunit S1/VOA1 transmembrane" evidence="7">
    <location>
        <begin position="278"/>
        <end position="309"/>
    </location>
</feature>
<dbReference type="PANTHER" id="PTHR35285">
    <property type="entry name" value="2-C-METHYL-D-ERYTHRITOL 4-PHOSPHATE CYTIDYLYLTRANSFERASE"/>
    <property type="match status" value="1"/>
</dbReference>
<gene>
    <name evidence="8" type="ORF">KC19_2G135700</name>
</gene>
<evidence type="ECO:0000259" key="7">
    <source>
        <dbReference type="Pfam" id="PF20520"/>
    </source>
</evidence>
<evidence type="ECO:0000313" key="8">
    <source>
        <dbReference type="EMBL" id="KAG0587034.1"/>
    </source>
</evidence>
<proteinExistence type="predicted"/>
<feature type="chain" id="PRO_5035790440" description="V-type proton ATPase subunit S1/VOA1 transmembrane domain-containing protein" evidence="6">
    <location>
        <begin position="25"/>
        <end position="314"/>
    </location>
</feature>